<gene>
    <name evidence="7" type="primary">glgA</name>
    <name evidence="10" type="ORF">A2625_02425</name>
</gene>
<dbReference type="Proteomes" id="UP000178724">
    <property type="component" value="Unassembled WGS sequence"/>
</dbReference>
<dbReference type="InterPro" id="IPR001296">
    <property type="entry name" value="Glyco_trans_1"/>
</dbReference>
<keyword evidence="5 7" id="KW-0808">Transferase</keyword>
<dbReference type="HAMAP" id="MF_00484">
    <property type="entry name" value="Glycogen_synth"/>
    <property type="match status" value="1"/>
</dbReference>
<comment type="pathway">
    <text evidence="7">Glycan biosynthesis; glycogen biosynthesis.</text>
</comment>
<evidence type="ECO:0000256" key="4">
    <source>
        <dbReference type="ARBA" id="ARBA00022676"/>
    </source>
</evidence>
<dbReference type="Gene3D" id="3.40.50.2000">
    <property type="entry name" value="Glycogen Phosphorylase B"/>
    <property type="match status" value="2"/>
</dbReference>
<dbReference type="SUPFAM" id="SSF53756">
    <property type="entry name" value="UDP-Glycosyltransferase/glycogen phosphorylase"/>
    <property type="match status" value="1"/>
</dbReference>
<reference evidence="10 11" key="1">
    <citation type="journal article" date="2016" name="Nat. Commun.">
        <title>Thousands of microbial genomes shed light on interconnected biogeochemical processes in an aquifer system.</title>
        <authorList>
            <person name="Anantharaman K."/>
            <person name="Brown C.T."/>
            <person name="Hug L.A."/>
            <person name="Sharon I."/>
            <person name="Castelle C.J."/>
            <person name="Probst A.J."/>
            <person name="Thomas B.C."/>
            <person name="Singh A."/>
            <person name="Wilkins M.J."/>
            <person name="Karaoz U."/>
            <person name="Brodie E.L."/>
            <person name="Williams K.H."/>
            <person name="Hubbard S.S."/>
            <person name="Banfield J.F."/>
        </authorList>
    </citation>
    <scope>NUCLEOTIDE SEQUENCE [LARGE SCALE GENOMIC DNA]</scope>
</reference>
<protein>
    <recommendedName>
        <fullName evidence="7">Glycogen synthase</fullName>
        <ecNumber evidence="7">2.4.1.21</ecNumber>
    </recommendedName>
    <alternativeName>
        <fullName evidence="7">Starch [bacterial glycogen] synthase</fullName>
    </alternativeName>
</protein>
<comment type="caution">
    <text evidence="10">The sequence shown here is derived from an EMBL/GenBank/DDBJ whole genome shotgun (WGS) entry which is preliminary data.</text>
</comment>
<dbReference type="NCBIfam" id="TIGR02095">
    <property type="entry name" value="glgA"/>
    <property type="match status" value="1"/>
</dbReference>
<sequence>MKIIFISSEVVPFAKTGGLADVAGSLPKALKGIGHDVRVYLPRYKKIKPEKFLPGSKVPIYFFEHEKYFGSREELYQVKGVDYPDNLERFSAFCQSVFPFLKKLGWIPDVIHCNDWQSALVIAYLKVIYKDDLLFKRTAAVYSIHNMGYLGMFPKEKLPLTGLSWDQFKPEALEFWGNIALTKAGFVYADVINTVSETYAQEIQTKEFGHGLDGLLRARSADVFGIVNGIDYDIWNPATDKNIPKRFSPATLSLKIGNKIELQKHNGLPQKKETPVIGLITRLADQKGFDILSGALQGIMDEHCQIVVLGVGDKKYHDLLLKMKRNYPDHIGVNLSFDASLAELIYAGADMFMMPSRYEPCGLGQLISFKYGTIPVVRKTGGLADTVHDFNSRTGEGEGFVFEEYSSRALLAAVKRAIETFHKKTLWKPLQEKIMQLDYSWDASAKKYVSLYMKALGKIGIAAL</sequence>
<dbReference type="PANTHER" id="PTHR45825:SF11">
    <property type="entry name" value="ALPHA AMYLASE DOMAIN-CONTAINING PROTEIN"/>
    <property type="match status" value="1"/>
</dbReference>
<comment type="function">
    <text evidence="2 7">Synthesizes alpha-1,4-glucan chains using ADP-glucose.</text>
</comment>
<feature type="domain" description="Glycosyl transferase family 1" evidence="8">
    <location>
        <begin position="265"/>
        <end position="419"/>
    </location>
</feature>
<evidence type="ECO:0000313" key="11">
    <source>
        <dbReference type="Proteomes" id="UP000178724"/>
    </source>
</evidence>
<dbReference type="GO" id="GO:0009011">
    <property type="term" value="F:alpha-1,4-glucan glucosyltransferase (ADP-glucose donor) activity"/>
    <property type="evidence" value="ECO:0007669"/>
    <property type="project" value="UniProtKB-UniRule"/>
</dbReference>
<dbReference type="UniPathway" id="UPA00164"/>
<dbReference type="InterPro" id="IPR011835">
    <property type="entry name" value="GS/SS"/>
</dbReference>
<evidence type="ECO:0000256" key="1">
    <source>
        <dbReference type="ARBA" id="ARBA00001478"/>
    </source>
</evidence>
<comment type="catalytic activity">
    <reaction evidence="1 7">
        <text>[(1-&gt;4)-alpha-D-glucosyl](n) + ADP-alpha-D-glucose = [(1-&gt;4)-alpha-D-glucosyl](n+1) + ADP + H(+)</text>
        <dbReference type="Rhea" id="RHEA:18189"/>
        <dbReference type="Rhea" id="RHEA-COMP:9584"/>
        <dbReference type="Rhea" id="RHEA-COMP:9587"/>
        <dbReference type="ChEBI" id="CHEBI:15378"/>
        <dbReference type="ChEBI" id="CHEBI:15444"/>
        <dbReference type="ChEBI" id="CHEBI:57498"/>
        <dbReference type="ChEBI" id="CHEBI:456216"/>
        <dbReference type="EC" id="2.4.1.21"/>
    </reaction>
</comment>
<dbReference type="EC" id="2.4.1.21" evidence="7"/>
<feature type="binding site" evidence="7">
    <location>
        <position position="15"/>
    </location>
    <ligand>
        <name>ADP-alpha-D-glucose</name>
        <dbReference type="ChEBI" id="CHEBI:57498"/>
    </ligand>
</feature>
<dbReference type="AlphaFoldDB" id="A0A1F4PZN9"/>
<keyword evidence="4 7" id="KW-0328">Glycosyltransferase</keyword>
<keyword evidence="6 7" id="KW-0320">Glycogen biosynthesis</keyword>
<name>A0A1F4PZN9_UNCSA</name>
<evidence type="ECO:0000256" key="6">
    <source>
        <dbReference type="ARBA" id="ARBA00023056"/>
    </source>
</evidence>
<evidence type="ECO:0000256" key="5">
    <source>
        <dbReference type="ARBA" id="ARBA00022679"/>
    </source>
</evidence>
<comment type="similarity">
    <text evidence="3 7">Belongs to the glycosyltransferase 1 family. Bacterial/plant glycogen synthase subfamily.</text>
</comment>
<proteinExistence type="inferred from homology"/>
<evidence type="ECO:0000256" key="7">
    <source>
        <dbReference type="HAMAP-Rule" id="MF_00484"/>
    </source>
</evidence>
<dbReference type="PANTHER" id="PTHR45825">
    <property type="entry name" value="GRANULE-BOUND STARCH SYNTHASE 1, CHLOROPLASTIC/AMYLOPLASTIC"/>
    <property type="match status" value="1"/>
</dbReference>
<evidence type="ECO:0000313" key="10">
    <source>
        <dbReference type="EMBL" id="OGB89158.1"/>
    </source>
</evidence>
<accession>A0A1F4PZN9</accession>
<dbReference type="Pfam" id="PF00534">
    <property type="entry name" value="Glycos_transf_1"/>
    <property type="match status" value="1"/>
</dbReference>
<dbReference type="Pfam" id="PF08323">
    <property type="entry name" value="Glyco_transf_5"/>
    <property type="match status" value="1"/>
</dbReference>
<dbReference type="InterPro" id="IPR013534">
    <property type="entry name" value="Starch_synth_cat_dom"/>
</dbReference>
<evidence type="ECO:0000256" key="2">
    <source>
        <dbReference type="ARBA" id="ARBA00002764"/>
    </source>
</evidence>
<dbReference type="CDD" id="cd03791">
    <property type="entry name" value="GT5_Glycogen_synthase_DULL1-like"/>
    <property type="match status" value="1"/>
</dbReference>
<dbReference type="EMBL" id="METM01000029">
    <property type="protein sequence ID" value="OGB89158.1"/>
    <property type="molecule type" value="Genomic_DNA"/>
</dbReference>
<feature type="domain" description="Starch synthase catalytic" evidence="9">
    <location>
        <begin position="2"/>
        <end position="217"/>
    </location>
</feature>
<organism evidence="10 11">
    <name type="scientific">candidate division WOR-1 bacterium RIFCSPHIGHO2_01_FULL_53_15</name>
    <dbReference type="NCBI Taxonomy" id="1802564"/>
    <lineage>
        <taxon>Bacteria</taxon>
        <taxon>Bacillati</taxon>
        <taxon>Saganbacteria</taxon>
    </lineage>
</organism>
<evidence type="ECO:0000259" key="9">
    <source>
        <dbReference type="Pfam" id="PF08323"/>
    </source>
</evidence>
<dbReference type="GO" id="GO:0004373">
    <property type="term" value="F:alpha-1,4-glucan glucosyltransferase (UDP-glucose donor) activity"/>
    <property type="evidence" value="ECO:0007669"/>
    <property type="project" value="InterPro"/>
</dbReference>
<dbReference type="GO" id="GO:0005978">
    <property type="term" value="P:glycogen biosynthetic process"/>
    <property type="evidence" value="ECO:0007669"/>
    <property type="project" value="UniProtKB-UniRule"/>
</dbReference>
<evidence type="ECO:0000256" key="3">
    <source>
        <dbReference type="ARBA" id="ARBA00010281"/>
    </source>
</evidence>
<evidence type="ECO:0000259" key="8">
    <source>
        <dbReference type="Pfam" id="PF00534"/>
    </source>
</evidence>